<evidence type="ECO:0000313" key="2">
    <source>
        <dbReference type="EMBL" id="KYN42183.1"/>
    </source>
</evidence>
<gene>
    <name evidence="2" type="ORF">ALC56_03321</name>
</gene>
<sequence>GDDDGGVEDTTTAVGGGQSAWNEVRPRVRLAARHKTRLPLAASARCTLFGPPVSDDKRAAVGVLAESSTLCARAAEDAGRRGHVGLD</sequence>
<feature type="non-terminal residue" evidence="2">
    <location>
        <position position="1"/>
    </location>
</feature>
<proteinExistence type="predicted"/>
<evidence type="ECO:0000313" key="3">
    <source>
        <dbReference type="Proteomes" id="UP000078541"/>
    </source>
</evidence>
<dbReference type="AlphaFoldDB" id="A0A195FP03"/>
<name>A0A195FP03_9HYME</name>
<feature type="region of interest" description="Disordered" evidence="1">
    <location>
        <begin position="1"/>
        <end position="23"/>
    </location>
</feature>
<accession>A0A195FP03</accession>
<protein>
    <submittedName>
        <fullName evidence="2">Uncharacterized protein</fullName>
    </submittedName>
</protein>
<dbReference type="EMBL" id="KQ981382">
    <property type="protein sequence ID" value="KYN42183.1"/>
    <property type="molecule type" value="Genomic_DNA"/>
</dbReference>
<keyword evidence="3" id="KW-1185">Reference proteome</keyword>
<reference evidence="2 3" key="1">
    <citation type="submission" date="2016-03" db="EMBL/GenBank/DDBJ databases">
        <title>Trachymyrmex septentrionalis WGS genome.</title>
        <authorList>
            <person name="Nygaard S."/>
            <person name="Hu H."/>
            <person name="Boomsma J."/>
            <person name="Zhang G."/>
        </authorList>
    </citation>
    <scope>NUCLEOTIDE SEQUENCE [LARGE SCALE GENOMIC DNA]</scope>
    <source>
        <strain evidence="2">Tsep2-gDNA-1</strain>
        <tissue evidence="2">Whole body</tissue>
    </source>
</reference>
<evidence type="ECO:0000256" key="1">
    <source>
        <dbReference type="SAM" id="MobiDB-lite"/>
    </source>
</evidence>
<organism evidence="2 3">
    <name type="scientific">Trachymyrmex septentrionalis</name>
    <dbReference type="NCBI Taxonomy" id="34720"/>
    <lineage>
        <taxon>Eukaryota</taxon>
        <taxon>Metazoa</taxon>
        <taxon>Ecdysozoa</taxon>
        <taxon>Arthropoda</taxon>
        <taxon>Hexapoda</taxon>
        <taxon>Insecta</taxon>
        <taxon>Pterygota</taxon>
        <taxon>Neoptera</taxon>
        <taxon>Endopterygota</taxon>
        <taxon>Hymenoptera</taxon>
        <taxon>Apocrita</taxon>
        <taxon>Aculeata</taxon>
        <taxon>Formicoidea</taxon>
        <taxon>Formicidae</taxon>
        <taxon>Myrmicinae</taxon>
        <taxon>Trachymyrmex</taxon>
    </lineage>
</organism>
<dbReference type="Proteomes" id="UP000078541">
    <property type="component" value="Unassembled WGS sequence"/>
</dbReference>